<evidence type="ECO:0000256" key="20">
    <source>
        <dbReference type="ARBA" id="ARBA00064494"/>
    </source>
</evidence>
<organism evidence="24 25">
    <name type="scientific">Cotesia typhae</name>
    <dbReference type="NCBI Taxonomy" id="2053667"/>
    <lineage>
        <taxon>Eukaryota</taxon>
        <taxon>Metazoa</taxon>
        <taxon>Ecdysozoa</taxon>
        <taxon>Arthropoda</taxon>
        <taxon>Hexapoda</taxon>
        <taxon>Insecta</taxon>
        <taxon>Pterygota</taxon>
        <taxon>Neoptera</taxon>
        <taxon>Endopterygota</taxon>
        <taxon>Hymenoptera</taxon>
        <taxon>Apocrita</taxon>
        <taxon>Ichneumonoidea</taxon>
        <taxon>Braconidae</taxon>
        <taxon>Microgastrinae</taxon>
        <taxon>Cotesia</taxon>
    </lineage>
</organism>
<comment type="caution">
    <text evidence="24">The sequence shown here is derived from an EMBL/GenBank/DDBJ whole genome shotgun (WGS) entry which is preliminary data.</text>
</comment>
<dbReference type="GO" id="GO:0005737">
    <property type="term" value="C:cytoplasm"/>
    <property type="evidence" value="ECO:0007669"/>
    <property type="project" value="UniProtKB-SubCell"/>
</dbReference>
<dbReference type="PANTHER" id="PTHR14741:SF32">
    <property type="entry name" value="TRIMETHYLGUANOSINE SYNTHASE"/>
    <property type="match status" value="1"/>
</dbReference>
<dbReference type="PANTHER" id="PTHR14741">
    <property type="entry name" value="S-ADENOSYLMETHIONINE-DEPENDENT METHYLTRANSFERASE RELATED"/>
    <property type="match status" value="1"/>
</dbReference>
<comment type="similarity">
    <text evidence="13">Belongs to the methyltransferase superfamily. Trimethylguanosine synthase family.</text>
</comment>
<evidence type="ECO:0000256" key="17">
    <source>
        <dbReference type="ARBA" id="ARBA00049075"/>
    </source>
</evidence>
<evidence type="ECO:0000256" key="2">
    <source>
        <dbReference type="ARBA" id="ARBA00004496"/>
    </source>
</evidence>
<evidence type="ECO:0000256" key="8">
    <source>
        <dbReference type="ARBA" id="ARBA00022679"/>
    </source>
</evidence>
<keyword evidence="9" id="KW-0949">S-adenosyl-L-methionine</keyword>
<keyword evidence="12" id="KW-0539">Nucleus</keyword>
<keyword evidence="5" id="KW-0963">Cytoplasm</keyword>
<evidence type="ECO:0000256" key="15">
    <source>
        <dbReference type="ARBA" id="ARBA00048740"/>
    </source>
</evidence>
<name>A0A8J5R1G1_9HYME</name>
<evidence type="ECO:0000256" key="13">
    <source>
        <dbReference type="ARBA" id="ARBA00025783"/>
    </source>
</evidence>
<proteinExistence type="inferred from homology"/>
<feature type="compositionally biased region" description="Polar residues" evidence="23">
    <location>
        <begin position="545"/>
        <end position="580"/>
    </location>
</feature>
<dbReference type="AlphaFoldDB" id="A0A8J5R1G1"/>
<reference evidence="24" key="2">
    <citation type="submission" date="2021-04" db="EMBL/GenBank/DDBJ databases">
        <title>Genome-wide patterns of bracovirus chromosomal integration into multiple host tissues during parasitism.</title>
        <authorList>
            <person name="Chebbi M.A.C."/>
        </authorList>
    </citation>
    <scope>NUCLEOTIDE SEQUENCE</scope>
    <source>
        <tissue evidence="24">Whole body</tissue>
    </source>
</reference>
<evidence type="ECO:0000313" key="24">
    <source>
        <dbReference type="EMBL" id="KAG8034799.1"/>
    </source>
</evidence>
<feature type="compositionally biased region" description="Basic residues" evidence="23">
    <location>
        <begin position="838"/>
        <end position="848"/>
    </location>
</feature>
<comment type="function">
    <text evidence="19">Catalyzes the 2 serial methylation steps for the conversion of the 7-monomethylguanosine (m(7)G) caps of snRNAs and snoRNAs to a 2,2,7-trimethylguanosine (m(2,2,7)G) cap structure. The enzyme is specific for guanine, and N7 methylation must precede N2 methylation. Hypermethylation of the m7G cap of U snRNAs leads to their concentration in nuclear foci, their colocalization with coilin and the formation of canonical Cajal bodies (CBs). Plays a role in transcriptional regulation.</text>
</comment>
<dbReference type="EMBL" id="JAAOIC020000067">
    <property type="protein sequence ID" value="KAG8034799.1"/>
    <property type="molecule type" value="Genomic_DNA"/>
</dbReference>
<dbReference type="Pfam" id="PF09445">
    <property type="entry name" value="Methyltransf_15"/>
    <property type="match status" value="1"/>
</dbReference>
<keyword evidence="7" id="KW-0489">Methyltransferase</keyword>
<comment type="catalytic activity">
    <reaction evidence="16">
        <text>a 5'-end (N(2),N(7)-dimethyl 5'-triphosphoguanosine)-ribonucleoside in snRNA + S-adenosyl-L-methionine = a 5'-end (N(2),N(2),N(7)-trimethyl 5'-triphosphoguanosine)-ribonucleoside in snRNA + S-adenosyl-L-homocysteine + H(+)</text>
        <dbReference type="Rhea" id="RHEA:78479"/>
        <dbReference type="Rhea" id="RHEA-COMP:19087"/>
        <dbReference type="Rhea" id="RHEA-COMP:19089"/>
        <dbReference type="ChEBI" id="CHEBI:15378"/>
        <dbReference type="ChEBI" id="CHEBI:57856"/>
        <dbReference type="ChEBI" id="CHEBI:59789"/>
        <dbReference type="ChEBI" id="CHEBI:167623"/>
        <dbReference type="ChEBI" id="CHEBI:172880"/>
    </reaction>
    <physiologicalReaction direction="left-to-right" evidence="16">
        <dbReference type="Rhea" id="RHEA:78480"/>
    </physiologicalReaction>
</comment>
<evidence type="ECO:0000256" key="11">
    <source>
        <dbReference type="ARBA" id="ARBA00023163"/>
    </source>
</evidence>
<dbReference type="InterPro" id="IPR019012">
    <property type="entry name" value="RNA_cap_Gua-N2-MeTrfase"/>
</dbReference>
<keyword evidence="10" id="KW-0805">Transcription regulation</keyword>
<comment type="catalytic activity">
    <reaction evidence="15">
        <text>a 5'-end (N(7)-methyl 5'-triphosphoguanosine)-ribonucleoside in snoRNA + S-adenosyl-L-methionine = a 5'-end (N(2),N(7)-dimethyl 5'-triphosphoguanosine)-ribonucleoside in snoRNA + S-adenosyl-L-homocysteine + H(+)</text>
        <dbReference type="Rhea" id="RHEA:78475"/>
        <dbReference type="Rhea" id="RHEA-COMP:19086"/>
        <dbReference type="Rhea" id="RHEA-COMP:19088"/>
        <dbReference type="ChEBI" id="CHEBI:15378"/>
        <dbReference type="ChEBI" id="CHEBI:57856"/>
        <dbReference type="ChEBI" id="CHEBI:59789"/>
        <dbReference type="ChEBI" id="CHEBI:156461"/>
        <dbReference type="ChEBI" id="CHEBI:172880"/>
    </reaction>
    <physiologicalReaction direction="left-to-right" evidence="15">
        <dbReference type="Rhea" id="RHEA:78476"/>
    </physiologicalReaction>
</comment>
<evidence type="ECO:0000256" key="14">
    <source>
        <dbReference type="ARBA" id="ARBA00047418"/>
    </source>
</evidence>
<reference evidence="24" key="1">
    <citation type="submission" date="2020-03" db="EMBL/GenBank/DDBJ databases">
        <authorList>
            <person name="Chebbi M.A."/>
            <person name="Drezen J.M."/>
        </authorList>
    </citation>
    <scope>NUCLEOTIDE SEQUENCE</scope>
    <source>
        <tissue evidence="24">Whole body</tissue>
    </source>
</reference>
<dbReference type="GO" id="GO:0071164">
    <property type="term" value="F:RNA cap trimethylguanosine synthase activity"/>
    <property type="evidence" value="ECO:0007669"/>
    <property type="project" value="TreeGrafter"/>
</dbReference>
<evidence type="ECO:0000256" key="7">
    <source>
        <dbReference type="ARBA" id="ARBA00022603"/>
    </source>
</evidence>
<evidence type="ECO:0000256" key="6">
    <source>
        <dbReference type="ARBA" id="ARBA00022553"/>
    </source>
</evidence>
<evidence type="ECO:0000256" key="23">
    <source>
        <dbReference type="SAM" id="MobiDB-lite"/>
    </source>
</evidence>
<feature type="compositionally biased region" description="Basic and acidic residues" evidence="23">
    <location>
        <begin position="585"/>
        <end position="601"/>
    </location>
</feature>
<comment type="catalytic activity">
    <reaction evidence="14">
        <text>a 5'-end (N(2),N(7)-dimethyl 5'-triphosphoguanosine)-ribonucleoside in snoRNA + S-adenosyl-L-methionine = a 5'-end (N(2),N(2),N(7)-trimethyl 5'-triphosphoguanosine)-ribonucleoside in snoRNA + S-adenosyl-L-homocysteine + H(+)</text>
        <dbReference type="Rhea" id="RHEA:78507"/>
        <dbReference type="Rhea" id="RHEA-COMP:19088"/>
        <dbReference type="Rhea" id="RHEA-COMP:19090"/>
        <dbReference type="ChEBI" id="CHEBI:15378"/>
        <dbReference type="ChEBI" id="CHEBI:57856"/>
        <dbReference type="ChEBI" id="CHEBI:59789"/>
        <dbReference type="ChEBI" id="CHEBI:167623"/>
        <dbReference type="ChEBI" id="CHEBI:172880"/>
    </reaction>
    <physiologicalReaction direction="left-to-right" evidence="14">
        <dbReference type="Rhea" id="RHEA:78508"/>
    </physiologicalReaction>
</comment>
<feature type="compositionally biased region" description="Basic residues" evidence="23">
    <location>
        <begin position="517"/>
        <end position="529"/>
    </location>
</feature>
<evidence type="ECO:0000256" key="21">
    <source>
        <dbReference type="ARBA" id="ARBA00079339"/>
    </source>
</evidence>
<evidence type="ECO:0000256" key="10">
    <source>
        <dbReference type="ARBA" id="ARBA00023015"/>
    </source>
</evidence>
<feature type="region of interest" description="Disordered" evidence="23">
    <location>
        <begin position="815"/>
        <end position="848"/>
    </location>
</feature>
<evidence type="ECO:0000256" key="1">
    <source>
        <dbReference type="ARBA" id="ARBA00004408"/>
    </source>
</evidence>
<evidence type="ECO:0000256" key="12">
    <source>
        <dbReference type="ARBA" id="ARBA00023242"/>
    </source>
</evidence>
<sequence>MCEPYWEPLAEVYIAEKSQFLNQDDYTYCLCSRVFIRNPEVYTEEPVSCYCSASHTDNNYSTDEYDSVRDSVQRSTAQNFSHKLGLHQSDSGADLSEYHEQYESKTAGLHPLISDKPKVAQKTLNQLVVNLKPRELNNKWLNHSEFDGSCDADSDIYDQYLNVDITYGNGEKSVLEVSWEKFWAENGERVIWASWIAKYADYINPDYLHDINIDPPPAAIESKKSPRDPVEKFSEQNTCFPSQAHKNCASERSNFEGIFLKNKSSDSESRSRNSVSFSFENDVQEIVNDKEAEENRKKLGSYDEGEIVGDGWNPLSPYSVEDSYQASNAEDERLIAMSRCDSTNGSIAKTYATISDSMTNVTKMTLSESSYDSNSARSLSLVSSVTSSIESNVTTNSSLDQDNEMPASDSDKYWQYLWKMNFQAMYEKHYDNFVLRYNKYRHSITINSSPTTDSYDNHNYHYAQQFAQPQYNNNHPLNQEKDKDKDFLLDDDIIIVEANELKTPVKSPSNKTESKSGTRKPASKRRLDSKRKIIDSVGALMQNLTVTASGSNPRAQGESSSLPEKTQEFSQSEATQSQPPASVETFKKSNADDGDGDKPQENKHVALKRSHALDLEETEEGLETIKKAFSIMGYTFNEENNQLKLQGEVVYRKKHVRLPNRQLKMKINRAKNNKHTYFDDNGLEITNTIDKVKQYLSFCPITVPADTELQANDIGSYTKVQFTSSSDEECDTGINNSKLCAKRLVFSKPSTSSMETPPDLQGTFDSCENTDDVFESQVGQFETEMGDKGDNVLNVKPGIDEDFVIVDGKSAASNSAKEQDQVDVINSKATNDDDSVKKSLKKRRRKQTKRNVSLPVEVDNDRELMKYWVKRYRLFSRFDQGIKLDRESWFSVTPEKIAMHIAERCRCDTIVDAFCGAGGNTIQFAFTCERVIAIDIDEDKIELARNNARIYGVQDRIEFIVGDFFKLADKLAADVVFLSPPWGGPKYAHDDTFNLDNILSPHGGAELFNTAQQITNNISYFLPRNIDTIQLAILAGPGGGVEVEQNFLDRKLVALTAYFGELLKDC</sequence>
<keyword evidence="11" id="KW-0804">Transcription</keyword>
<evidence type="ECO:0000256" key="9">
    <source>
        <dbReference type="ARBA" id="ARBA00022691"/>
    </source>
</evidence>
<dbReference type="GO" id="GO:0015030">
    <property type="term" value="C:Cajal body"/>
    <property type="evidence" value="ECO:0007669"/>
    <property type="project" value="UniProtKB-SubCell"/>
</dbReference>
<keyword evidence="25" id="KW-1185">Reference proteome</keyword>
<evidence type="ECO:0000256" key="19">
    <source>
        <dbReference type="ARBA" id="ARBA00057179"/>
    </source>
</evidence>
<keyword evidence="6" id="KW-0597">Phosphoprotein</keyword>
<feature type="region of interest" description="Disordered" evidence="23">
    <location>
        <begin position="500"/>
        <end position="530"/>
    </location>
</feature>
<evidence type="ECO:0000256" key="3">
    <source>
        <dbReference type="ARBA" id="ARBA00004604"/>
    </source>
</evidence>
<dbReference type="Proteomes" id="UP000729913">
    <property type="component" value="Unassembled WGS sequence"/>
</dbReference>
<dbReference type="GO" id="GO:0005730">
    <property type="term" value="C:nucleolus"/>
    <property type="evidence" value="ECO:0007669"/>
    <property type="project" value="UniProtKB-SubCell"/>
</dbReference>
<evidence type="ECO:0000256" key="18">
    <source>
        <dbReference type="ARBA" id="ARBA00049790"/>
    </source>
</evidence>
<evidence type="ECO:0000256" key="4">
    <source>
        <dbReference type="ARBA" id="ARBA00018517"/>
    </source>
</evidence>
<comment type="subcellular location">
    <subcellularLocation>
        <location evidence="2">Cytoplasm</location>
    </subcellularLocation>
    <subcellularLocation>
        <location evidence="1">Nucleus</location>
        <location evidence="1">Cajal body</location>
    </subcellularLocation>
    <subcellularLocation>
        <location evidence="3">Nucleus</location>
        <location evidence="3">Nucleolus</location>
    </subcellularLocation>
</comment>
<keyword evidence="8" id="KW-0808">Transferase</keyword>
<evidence type="ECO:0000256" key="16">
    <source>
        <dbReference type="ARBA" id="ARBA00048763"/>
    </source>
</evidence>
<evidence type="ECO:0000256" key="22">
    <source>
        <dbReference type="ARBA" id="ARBA00081504"/>
    </source>
</evidence>
<gene>
    <name evidence="24" type="ORF">G9C98_007875</name>
</gene>
<accession>A0A8J5R1G1</accession>
<dbReference type="OrthoDB" id="194443at2759"/>
<dbReference type="CDD" id="cd02440">
    <property type="entry name" value="AdoMet_MTases"/>
    <property type="match status" value="1"/>
</dbReference>
<dbReference type="FunFam" id="3.40.50.150:FF:000066">
    <property type="entry name" value="Trimethylguanosine synthase 1"/>
    <property type="match status" value="1"/>
</dbReference>
<protein>
    <recommendedName>
        <fullName evidence="4">Trimethylguanosine synthase</fullName>
    </recommendedName>
    <alternativeName>
        <fullName evidence="18">Cap-specific guanine-N(2) methyltransferase</fullName>
    </alternativeName>
    <alternativeName>
        <fullName evidence="21">Nuclear receptor coactivator 6-interacting protein</fullName>
    </alternativeName>
    <alternativeName>
        <fullName evidence="22">PRIP-interacting protein with methyltransferase motif</fullName>
    </alternativeName>
</protein>
<evidence type="ECO:0000313" key="25">
    <source>
        <dbReference type="Proteomes" id="UP000729913"/>
    </source>
</evidence>
<comment type="catalytic activity">
    <reaction evidence="17">
        <text>a 5'-end (N(7)-methyl 5'-triphosphoguanosine)-ribonucleoside in snRNA + S-adenosyl-L-methionine = a 5'-end (N(2),N(7)-dimethyl 5'-triphosphoguanosine)-ribonucleoside in snRNA + S-adenosyl-L-homocysteine + H(+)</text>
        <dbReference type="Rhea" id="RHEA:78471"/>
        <dbReference type="Rhea" id="RHEA-COMP:19085"/>
        <dbReference type="Rhea" id="RHEA-COMP:19087"/>
        <dbReference type="ChEBI" id="CHEBI:15378"/>
        <dbReference type="ChEBI" id="CHEBI:57856"/>
        <dbReference type="ChEBI" id="CHEBI:59789"/>
        <dbReference type="ChEBI" id="CHEBI:156461"/>
        <dbReference type="ChEBI" id="CHEBI:172880"/>
    </reaction>
    <physiologicalReaction direction="left-to-right" evidence="17">
        <dbReference type="Rhea" id="RHEA:78472"/>
    </physiologicalReaction>
</comment>
<evidence type="ECO:0000256" key="5">
    <source>
        <dbReference type="ARBA" id="ARBA00022490"/>
    </source>
</evidence>
<comment type="subunit">
    <text evidence="20">May form homooligomers. Interacts with CREBBP/CBP, EED/WAIT1, EP300/P300, NCOA6/PRIP, PPARBP/PBP and SMN.</text>
</comment>
<feature type="region of interest" description="Disordered" evidence="23">
    <location>
        <begin position="545"/>
        <end position="601"/>
    </location>
</feature>